<dbReference type="InterPro" id="IPR012429">
    <property type="entry name" value="HGSNAT_cat"/>
</dbReference>
<keyword evidence="1" id="KW-1133">Transmembrane helix</keyword>
<evidence type="ECO:0000313" key="3">
    <source>
        <dbReference type="EMBL" id="MBB4930193.1"/>
    </source>
</evidence>
<comment type="caution">
    <text evidence="3">The sequence shown here is derived from an EMBL/GenBank/DDBJ whole genome shotgun (WGS) entry which is preliminary data.</text>
</comment>
<sequence>MSHQLPNTGTEQAGTAPHERIAGIDVARALAVFGMFTVHLGMGSIGLLDSGPAETFHTLVRGNSSALFAFLAGVSLSLMTGRGVPLSGLPLRRATGRILVRAIVLALLGGLLDMLGAPVAVILTYYGGFFILALPLLRLRAGGLMAAAVLVGLLGPQLSYLARATFLEAPTARQGSIGGITDFLATGYYPAATFMAFVIAGMAVGRLDLSSARVRVWLACVGAALTAVGYGGSWLLLYPLGFLDRLILAEVRALDGPNATVDPTMWGPMREWMAERFGDLHGEVPAESAWWLVVASPHSGTSFEIAGAVGTSLLVLAGCLVLARLVGVLGTPLAAAGSMALTIYAGHIVVIAVIGSSAQDDAPFRLEAFVVGALLFATIWRVLLGRGPLERGMGWLADSALRLSGPQDNEDDYLGPEHHRRGG</sequence>
<protein>
    <recommendedName>
        <fullName evidence="2">Heparan-alpha-glucosaminide N-acetyltransferase catalytic domain-containing protein</fullName>
    </recommendedName>
</protein>
<feature type="transmembrane region" description="Helical" evidence="1">
    <location>
        <begin position="183"/>
        <end position="204"/>
    </location>
</feature>
<feature type="domain" description="Heparan-alpha-glucosaminide N-acetyltransferase catalytic" evidence="2">
    <location>
        <begin position="20"/>
        <end position="216"/>
    </location>
</feature>
<evidence type="ECO:0000256" key="1">
    <source>
        <dbReference type="SAM" id="Phobius"/>
    </source>
</evidence>
<dbReference type="Pfam" id="PF07786">
    <property type="entry name" value="HGSNAT_cat"/>
    <property type="match status" value="1"/>
</dbReference>
<keyword evidence="1" id="KW-0472">Membrane</keyword>
<dbReference type="Proteomes" id="UP000523007">
    <property type="component" value="Unassembled WGS sequence"/>
</dbReference>
<gene>
    <name evidence="3" type="ORF">F4561_001013</name>
</gene>
<dbReference type="InterPro" id="IPR052529">
    <property type="entry name" value="Bact_Transport_Assoc"/>
</dbReference>
<dbReference type="PANTHER" id="PTHR30590">
    <property type="entry name" value="INNER MEMBRANE PROTEIN"/>
    <property type="match status" value="1"/>
</dbReference>
<feature type="transmembrane region" description="Helical" evidence="1">
    <location>
        <begin position="144"/>
        <end position="163"/>
    </location>
</feature>
<feature type="transmembrane region" description="Helical" evidence="1">
    <location>
        <begin position="26"/>
        <end position="45"/>
    </location>
</feature>
<feature type="transmembrane region" description="Helical" evidence="1">
    <location>
        <begin position="333"/>
        <end position="354"/>
    </location>
</feature>
<keyword evidence="4" id="KW-1185">Reference proteome</keyword>
<feature type="transmembrane region" description="Helical" evidence="1">
    <location>
        <begin position="216"/>
        <end position="237"/>
    </location>
</feature>
<feature type="transmembrane region" description="Helical" evidence="1">
    <location>
        <begin position="366"/>
        <end position="384"/>
    </location>
</feature>
<proteinExistence type="predicted"/>
<evidence type="ECO:0000313" key="4">
    <source>
        <dbReference type="Proteomes" id="UP000523007"/>
    </source>
</evidence>
<name>A0A7W7W1D1_9ACTN</name>
<feature type="transmembrane region" description="Helical" evidence="1">
    <location>
        <begin position="65"/>
        <end position="84"/>
    </location>
</feature>
<dbReference type="RefSeq" id="WP_312885149.1">
    <property type="nucleotide sequence ID" value="NZ_JACHJT010000001.1"/>
</dbReference>
<dbReference type="EMBL" id="JACHJT010000001">
    <property type="protein sequence ID" value="MBB4930193.1"/>
    <property type="molecule type" value="Genomic_DNA"/>
</dbReference>
<organism evidence="3 4">
    <name type="scientific">Lipingzhangella halophila</name>
    <dbReference type="NCBI Taxonomy" id="1783352"/>
    <lineage>
        <taxon>Bacteria</taxon>
        <taxon>Bacillati</taxon>
        <taxon>Actinomycetota</taxon>
        <taxon>Actinomycetes</taxon>
        <taxon>Streptosporangiales</taxon>
        <taxon>Nocardiopsidaceae</taxon>
        <taxon>Lipingzhangella</taxon>
    </lineage>
</organism>
<reference evidence="3 4" key="1">
    <citation type="submission" date="2020-08" db="EMBL/GenBank/DDBJ databases">
        <title>Sequencing the genomes of 1000 actinobacteria strains.</title>
        <authorList>
            <person name="Klenk H.-P."/>
        </authorList>
    </citation>
    <scope>NUCLEOTIDE SEQUENCE [LARGE SCALE GENOMIC DNA]</scope>
    <source>
        <strain evidence="3 4">DSM 102030</strain>
    </source>
</reference>
<evidence type="ECO:0000259" key="2">
    <source>
        <dbReference type="Pfam" id="PF07786"/>
    </source>
</evidence>
<dbReference type="PANTHER" id="PTHR30590:SF3">
    <property type="entry name" value="HYPOTHETICAL MEMBRANE SPANNING PROTEIN"/>
    <property type="match status" value="1"/>
</dbReference>
<keyword evidence="1" id="KW-0812">Transmembrane</keyword>
<dbReference type="AlphaFoldDB" id="A0A7W7W1D1"/>
<feature type="transmembrane region" description="Helical" evidence="1">
    <location>
        <begin position="305"/>
        <end position="326"/>
    </location>
</feature>
<accession>A0A7W7W1D1</accession>